<dbReference type="SUPFAM" id="SSF48726">
    <property type="entry name" value="Immunoglobulin"/>
    <property type="match status" value="1"/>
</dbReference>
<dbReference type="Proteomes" id="UP001476798">
    <property type="component" value="Unassembled WGS sequence"/>
</dbReference>
<dbReference type="InterPro" id="IPR013783">
    <property type="entry name" value="Ig-like_fold"/>
</dbReference>
<proteinExistence type="predicted"/>
<evidence type="ECO:0000313" key="1">
    <source>
        <dbReference type="EMBL" id="MEQ2190232.1"/>
    </source>
</evidence>
<keyword evidence="2" id="KW-1185">Reference proteome</keyword>
<gene>
    <name evidence="1" type="ORF">GOODEAATRI_033667</name>
</gene>
<dbReference type="Gene3D" id="2.60.40.10">
    <property type="entry name" value="Immunoglobulins"/>
    <property type="match status" value="1"/>
</dbReference>
<organism evidence="1 2">
    <name type="scientific">Goodea atripinnis</name>
    <dbReference type="NCBI Taxonomy" id="208336"/>
    <lineage>
        <taxon>Eukaryota</taxon>
        <taxon>Metazoa</taxon>
        <taxon>Chordata</taxon>
        <taxon>Craniata</taxon>
        <taxon>Vertebrata</taxon>
        <taxon>Euteleostomi</taxon>
        <taxon>Actinopterygii</taxon>
        <taxon>Neopterygii</taxon>
        <taxon>Teleostei</taxon>
        <taxon>Neoteleostei</taxon>
        <taxon>Acanthomorphata</taxon>
        <taxon>Ovalentaria</taxon>
        <taxon>Atherinomorphae</taxon>
        <taxon>Cyprinodontiformes</taxon>
        <taxon>Goodeidae</taxon>
        <taxon>Goodea</taxon>
    </lineage>
</organism>
<evidence type="ECO:0000313" key="2">
    <source>
        <dbReference type="Proteomes" id="UP001476798"/>
    </source>
</evidence>
<reference evidence="1 2" key="1">
    <citation type="submission" date="2021-06" db="EMBL/GenBank/DDBJ databases">
        <authorList>
            <person name="Palmer J.M."/>
        </authorList>
    </citation>
    <scope>NUCLEOTIDE SEQUENCE [LARGE SCALE GENOMIC DNA]</scope>
    <source>
        <strain evidence="1 2">GA_2019</strain>
        <tissue evidence="1">Muscle</tissue>
    </source>
</reference>
<protein>
    <recommendedName>
        <fullName evidence="3">Antigen receptor</fullName>
    </recommendedName>
</protein>
<dbReference type="InterPro" id="IPR036179">
    <property type="entry name" value="Ig-like_dom_sf"/>
</dbReference>
<dbReference type="EMBL" id="JAHRIO010097216">
    <property type="protein sequence ID" value="MEQ2190232.1"/>
    <property type="molecule type" value="Genomic_DNA"/>
</dbReference>
<sequence>MVKAGDEVTLTCGNVINGQESCDSNASDQIATLFENGEFHEDALTKADRLRVTSDCSVVMENVRGDDVGSYICRRLISGQQGPDSSISLSVITSEYLHHVCTLCS</sequence>
<evidence type="ECO:0008006" key="3">
    <source>
        <dbReference type="Google" id="ProtNLM"/>
    </source>
</evidence>
<accession>A0ABV0Q374</accession>
<name>A0ABV0Q374_9TELE</name>
<comment type="caution">
    <text evidence="1">The sequence shown here is derived from an EMBL/GenBank/DDBJ whole genome shotgun (WGS) entry which is preliminary data.</text>
</comment>